<reference evidence="2" key="1">
    <citation type="submission" date="2020-05" db="EMBL/GenBank/DDBJ databases">
        <title>Phylogenomic resolution of chytrid fungi.</title>
        <authorList>
            <person name="Stajich J.E."/>
            <person name="Amses K."/>
            <person name="Simmons R."/>
            <person name="Seto K."/>
            <person name="Myers J."/>
            <person name="Bonds A."/>
            <person name="Quandt C.A."/>
            <person name="Barry K."/>
            <person name="Liu P."/>
            <person name="Grigoriev I."/>
            <person name="Longcore J.E."/>
            <person name="James T.Y."/>
        </authorList>
    </citation>
    <scope>NUCLEOTIDE SEQUENCE</scope>
    <source>
        <strain evidence="2">JEL0513</strain>
    </source>
</reference>
<dbReference type="AlphaFoldDB" id="A0AAD5XAP9"/>
<gene>
    <name evidence="2" type="primary">TFB1</name>
    <name evidence="2" type="ORF">HK100_007600</name>
</gene>
<feature type="domain" description="BSD" evidence="1">
    <location>
        <begin position="196"/>
        <end position="248"/>
    </location>
</feature>
<dbReference type="InterPro" id="IPR035925">
    <property type="entry name" value="BSD_dom_sf"/>
</dbReference>
<dbReference type="GO" id="GO:0006351">
    <property type="term" value="P:DNA-templated transcription"/>
    <property type="evidence" value="ECO:0007669"/>
    <property type="project" value="InterPro"/>
</dbReference>
<protein>
    <submittedName>
        <fullName evidence="2">RNA polymerase II transcription factor B subunit 1</fullName>
    </submittedName>
</protein>
<evidence type="ECO:0000313" key="2">
    <source>
        <dbReference type="EMBL" id="KAJ3089938.1"/>
    </source>
</evidence>
<dbReference type="Gene3D" id="6.10.140.1200">
    <property type="match status" value="1"/>
</dbReference>
<dbReference type="InterPro" id="IPR011993">
    <property type="entry name" value="PH-like_dom_sf"/>
</dbReference>
<dbReference type="Gene3D" id="2.30.29.30">
    <property type="entry name" value="Pleckstrin-homology domain (PH domain)/Phosphotyrosine-binding domain (PTB)"/>
    <property type="match status" value="1"/>
</dbReference>
<dbReference type="GO" id="GO:0000439">
    <property type="term" value="C:transcription factor TFIIH core complex"/>
    <property type="evidence" value="ECO:0007669"/>
    <property type="project" value="InterPro"/>
</dbReference>
<dbReference type="PROSITE" id="PS50858">
    <property type="entry name" value="BSD"/>
    <property type="match status" value="1"/>
</dbReference>
<evidence type="ECO:0000259" key="1">
    <source>
        <dbReference type="PROSITE" id="PS50858"/>
    </source>
</evidence>
<keyword evidence="3" id="KW-1185">Reference proteome</keyword>
<dbReference type="Pfam" id="PF03909">
    <property type="entry name" value="BSD"/>
    <property type="match status" value="1"/>
</dbReference>
<dbReference type="PANTHER" id="PTHR12856">
    <property type="entry name" value="TRANSCRIPTION INITIATION FACTOR IIH-RELATED"/>
    <property type="match status" value="1"/>
</dbReference>
<dbReference type="Proteomes" id="UP001211907">
    <property type="component" value="Unassembled WGS sequence"/>
</dbReference>
<dbReference type="InterPro" id="IPR005607">
    <property type="entry name" value="BSD_dom"/>
</dbReference>
<name>A0AAD5XAP9_9FUNG</name>
<accession>A0AAD5XAP9</accession>
<comment type="caution">
    <text evidence="2">The sequence shown here is derived from an EMBL/GenBank/DDBJ whole genome shotgun (WGS) entry which is preliminary data.</text>
</comment>
<dbReference type="SUPFAM" id="SSF140383">
    <property type="entry name" value="BSD domain-like"/>
    <property type="match status" value="1"/>
</dbReference>
<sequence>MAQVQVSLRKNRGTLSVSSRALSFAAMDASVSAQLPIASIKSQAQNIANDAAKKVVLKITPSEGDALNFIFIGKDPLADRSVAAVSEALARFLASAKAATGAEPALSRFDIDLRSALLLNPKNKDLARLHADLVMTGIISEHDFWSSRKDILVNQEFAVGMKKGVSSAALVDIVKAASGGGSSNNTNNDSRMPEKSQNTTVIKFTPEIIHSIFVQFPAVHRAYELHVPEKLSEKEFWTKYAQSKAFHALKAGNSKTTSTVGGSDEIFSASEAEFDDDSLPIPKKPRNDSSNKLLDLSSTVEDHIEFGNAPDTTMKAGSFRNALPIIRRLNRHSTAVLKTTGETKNPKPPTQVYQQETELEDLMPAKVSQARQLNIQQTVNYFSGGSAVTTTADAKALNISLLNRAPVASLENWEPNLIGVAVDPIRAGKVFQALNNSSLKRKIKIPTCKDTFKIETPDEIQRIHFQASELLRHYWAFKQRAETATTGDAAALAQIKVEKLKTAIGEVYKNVEVYEKNLVSDDAKLLSAVKKAMANAM</sequence>
<dbReference type="SMART" id="SM00751">
    <property type="entry name" value="BSD"/>
    <property type="match status" value="2"/>
</dbReference>
<dbReference type="GO" id="GO:0006289">
    <property type="term" value="P:nucleotide-excision repair"/>
    <property type="evidence" value="ECO:0007669"/>
    <property type="project" value="InterPro"/>
</dbReference>
<evidence type="ECO:0000313" key="3">
    <source>
        <dbReference type="Proteomes" id="UP001211907"/>
    </source>
</evidence>
<dbReference type="EMBL" id="JADGJH010003596">
    <property type="protein sequence ID" value="KAJ3089938.1"/>
    <property type="molecule type" value="Genomic_DNA"/>
</dbReference>
<organism evidence="2 3">
    <name type="scientific">Physocladia obscura</name>
    <dbReference type="NCBI Taxonomy" id="109957"/>
    <lineage>
        <taxon>Eukaryota</taxon>
        <taxon>Fungi</taxon>
        <taxon>Fungi incertae sedis</taxon>
        <taxon>Chytridiomycota</taxon>
        <taxon>Chytridiomycota incertae sedis</taxon>
        <taxon>Chytridiomycetes</taxon>
        <taxon>Chytridiales</taxon>
        <taxon>Chytriomycetaceae</taxon>
        <taxon>Physocladia</taxon>
    </lineage>
</organism>
<dbReference type="InterPro" id="IPR027079">
    <property type="entry name" value="Tfb1/GTF2H1"/>
</dbReference>
<proteinExistence type="predicted"/>